<dbReference type="EMBL" id="HACM01001246">
    <property type="protein sequence ID" value="CRZ01688.1"/>
    <property type="molecule type" value="Transcribed_RNA"/>
</dbReference>
<reference evidence="2" key="1">
    <citation type="submission" date="2015-04" db="EMBL/GenBank/DDBJ databases">
        <title>The genome sequence of the plant pathogenic Rhizarian Plasmodiophora brassicae reveals insights in its biotrophic life cycle and the origin of chitin synthesis.</title>
        <authorList>
            <person name="Schwelm A."/>
            <person name="Fogelqvist J."/>
            <person name="Knaust A."/>
            <person name="Julke S."/>
            <person name="Lilja T."/>
            <person name="Dhandapani V."/>
            <person name="Bonilla-Rosso G."/>
            <person name="Karlsson M."/>
            <person name="Shevchenko A."/>
            <person name="Choi S.R."/>
            <person name="Kim H.G."/>
            <person name="Park J.Y."/>
            <person name="Lim Y.P."/>
            <person name="Ludwig-Muller J."/>
            <person name="Dixelius C."/>
        </authorList>
    </citation>
    <scope>NUCLEOTIDE SEQUENCE</scope>
    <source>
        <tissue evidence="2">Potato root galls</tissue>
    </source>
</reference>
<keyword evidence="1" id="KW-0175">Coiled coil</keyword>
<feature type="coiled-coil region" evidence="1">
    <location>
        <begin position="47"/>
        <end position="121"/>
    </location>
</feature>
<organism evidence="2">
    <name type="scientific">Spongospora subterranea</name>
    <dbReference type="NCBI Taxonomy" id="70186"/>
    <lineage>
        <taxon>Eukaryota</taxon>
        <taxon>Sar</taxon>
        <taxon>Rhizaria</taxon>
        <taxon>Endomyxa</taxon>
        <taxon>Phytomyxea</taxon>
        <taxon>Plasmodiophorida</taxon>
        <taxon>Plasmodiophoridae</taxon>
        <taxon>Spongospora</taxon>
    </lineage>
</organism>
<evidence type="ECO:0000256" key="1">
    <source>
        <dbReference type="SAM" id="Coils"/>
    </source>
</evidence>
<accession>A0A0H5QI65</accession>
<proteinExistence type="predicted"/>
<dbReference type="AlphaFoldDB" id="A0A0H5QI65"/>
<name>A0A0H5QI65_9EUKA</name>
<evidence type="ECO:0000313" key="2">
    <source>
        <dbReference type="EMBL" id="CRZ01688.1"/>
    </source>
</evidence>
<sequence length="156" mass="17837">MRCSQFQQKLVECEEATKGLEMDLRAERLRTSSEENIRALKESNSLQQAAYNRCDELSSALEELRSKHERTSATVRKHVFSENNNSLLYRVLQLSELAHENKQLVKQIGSLKKNCRQNEDNLVQLSDAKAEAMAACEELLAMGFVKDGHKDRLIKV</sequence>
<protein>
    <submittedName>
        <fullName evidence="2">Uncharacterized protein</fullName>
    </submittedName>
</protein>